<feature type="transmembrane region" description="Helical" evidence="2">
    <location>
        <begin position="78"/>
        <end position="97"/>
    </location>
</feature>
<dbReference type="PANTHER" id="PTHR45657">
    <property type="entry name" value="CRAL-TRIO DOMAIN-CONTAINING PROTEIN YKL091C-RELATED"/>
    <property type="match status" value="1"/>
</dbReference>
<feature type="compositionally biased region" description="Low complexity" evidence="1">
    <location>
        <begin position="238"/>
        <end position="269"/>
    </location>
</feature>
<keyword evidence="2" id="KW-1133">Transmembrane helix</keyword>
<keyword evidence="3" id="KW-0732">Signal</keyword>
<organism evidence="4 5">
    <name type="scientific">Skeletonema marinoi</name>
    <dbReference type="NCBI Taxonomy" id="267567"/>
    <lineage>
        <taxon>Eukaryota</taxon>
        <taxon>Sar</taxon>
        <taxon>Stramenopiles</taxon>
        <taxon>Ochrophyta</taxon>
        <taxon>Bacillariophyta</taxon>
        <taxon>Coscinodiscophyceae</taxon>
        <taxon>Thalassiosirophycidae</taxon>
        <taxon>Thalassiosirales</taxon>
        <taxon>Skeletonemataceae</taxon>
        <taxon>Skeletonema</taxon>
        <taxon>Skeletonema marinoi-dohrnii complex</taxon>
    </lineage>
</organism>
<keyword evidence="2" id="KW-0472">Membrane</keyword>
<feature type="transmembrane region" description="Helical" evidence="2">
    <location>
        <begin position="50"/>
        <end position="71"/>
    </location>
</feature>
<feature type="compositionally biased region" description="Low complexity" evidence="1">
    <location>
        <begin position="314"/>
        <end position="326"/>
    </location>
</feature>
<evidence type="ECO:0000256" key="3">
    <source>
        <dbReference type="SAM" id="SignalP"/>
    </source>
</evidence>
<sequence>MEELRDKIFQRRLPALMTALLLLFLIGRATGSGCYKSSPFLRRKLQSMPSYAVACHFIAIIVPLLFVNWGWGIYHREWLLFVRFVTAVISGAMMAWAKRQPFFYSVKGGKGHDDDEENINEINMEEGRALDDDDDSKTVEKAGESRERRQQWTDWYWITGAGSSSLLGGYIFYPLNRLMMALEPLTLVPFTLIVVGMVLHRYLSRHLSAASASASNSMKVDRTVFGGGDTNDTGTAVKQSTSLSSSSSMIQRRKQISSLDQQQQKQPQQESYNDKSPSRPRLYSGNSTDSDDQFFDCLDDIELGLSEEPDGSINNSHSNKNNNSAAKNYDRQIASYSGRKVIYSDGTNAYVPAGESISSIPPGYLSMNNNNQVKSQSKYEATQQWRRSEHIHCIHSRPHAWFQKIKAAYPHVIHGFTPDGMPVMYEAPGKMNLKELLRNGCHVKDMIFHYCYMMEYLSNIESVLSEVNANEVNRDWQEPLAAYAHAKQMRLQTTLSLLELW</sequence>
<feature type="signal peptide" evidence="3">
    <location>
        <begin position="1"/>
        <end position="31"/>
    </location>
</feature>
<dbReference type="Gene3D" id="3.40.525.10">
    <property type="entry name" value="CRAL-TRIO lipid binding domain"/>
    <property type="match status" value="1"/>
</dbReference>
<keyword evidence="2" id="KW-0812">Transmembrane</keyword>
<dbReference type="PANTHER" id="PTHR45657:SF61">
    <property type="entry name" value="CRAL-TRIO DOMAIN-CONTAINING PROTEIN"/>
    <property type="match status" value="1"/>
</dbReference>
<accession>A0AAD8YI35</accession>
<dbReference type="InterPro" id="IPR051026">
    <property type="entry name" value="PI/PC_transfer"/>
</dbReference>
<dbReference type="SUPFAM" id="SSF52087">
    <property type="entry name" value="CRAL/TRIO domain"/>
    <property type="match status" value="1"/>
</dbReference>
<dbReference type="AlphaFoldDB" id="A0AAD8YI35"/>
<gene>
    <name evidence="4" type="ORF">QTG54_003809</name>
</gene>
<evidence type="ECO:0000313" key="5">
    <source>
        <dbReference type="Proteomes" id="UP001224775"/>
    </source>
</evidence>
<name>A0AAD8YI35_9STRA</name>
<evidence type="ECO:0000313" key="4">
    <source>
        <dbReference type="EMBL" id="KAK1745885.1"/>
    </source>
</evidence>
<dbReference type="Proteomes" id="UP001224775">
    <property type="component" value="Unassembled WGS sequence"/>
</dbReference>
<feature type="region of interest" description="Disordered" evidence="1">
    <location>
        <begin position="225"/>
        <end position="293"/>
    </location>
</feature>
<feature type="region of interest" description="Disordered" evidence="1">
    <location>
        <begin position="306"/>
        <end position="326"/>
    </location>
</feature>
<evidence type="ECO:0000256" key="1">
    <source>
        <dbReference type="SAM" id="MobiDB-lite"/>
    </source>
</evidence>
<dbReference type="InterPro" id="IPR036865">
    <property type="entry name" value="CRAL-TRIO_dom_sf"/>
</dbReference>
<feature type="transmembrane region" description="Helical" evidence="2">
    <location>
        <begin position="185"/>
        <end position="203"/>
    </location>
</feature>
<feature type="chain" id="PRO_5042263095" evidence="3">
    <location>
        <begin position="32"/>
        <end position="501"/>
    </location>
</feature>
<dbReference type="EMBL" id="JATAAI010000005">
    <property type="protein sequence ID" value="KAK1745885.1"/>
    <property type="molecule type" value="Genomic_DNA"/>
</dbReference>
<comment type="caution">
    <text evidence="4">The sequence shown here is derived from an EMBL/GenBank/DDBJ whole genome shotgun (WGS) entry which is preliminary data.</text>
</comment>
<keyword evidence="5" id="KW-1185">Reference proteome</keyword>
<feature type="transmembrane region" description="Helical" evidence="2">
    <location>
        <begin position="155"/>
        <end position="173"/>
    </location>
</feature>
<protein>
    <submittedName>
        <fullName evidence="4">Uncharacterized protein</fullName>
    </submittedName>
</protein>
<proteinExistence type="predicted"/>
<evidence type="ECO:0000256" key="2">
    <source>
        <dbReference type="SAM" id="Phobius"/>
    </source>
</evidence>
<reference evidence="4" key="1">
    <citation type="submission" date="2023-06" db="EMBL/GenBank/DDBJ databases">
        <title>Survivors Of The Sea: Transcriptome response of Skeletonema marinoi to long-term dormancy.</title>
        <authorList>
            <person name="Pinder M.I.M."/>
            <person name="Kourtchenko O."/>
            <person name="Robertson E.K."/>
            <person name="Larsson T."/>
            <person name="Maumus F."/>
            <person name="Osuna-Cruz C.M."/>
            <person name="Vancaester E."/>
            <person name="Stenow R."/>
            <person name="Vandepoele K."/>
            <person name="Ploug H."/>
            <person name="Bruchert V."/>
            <person name="Godhe A."/>
            <person name="Topel M."/>
        </authorList>
    </citation>
    <scope>NUCLEOTIDE SEQUENCE</scope>
    <source>
        <strain evidence="4">R05AC</strain>
    </source>
</reference>